<dbReference type="InterPro" id="IPR050109">
    <property type="entry name" value="HTH-type_TetR-like_transc_reg"/>
</dbReference>
<name>A0A1G9CQG8_9ACTN</name>
<dbReference type="PRINTS" id="PR00455">
    <property type="entry name" value="HTHTETR"/>
</dbReference>
<dbReference type="PANTHER" id="PTHR30055">
    <property type="entry name" value="HTH-TYPE TRANSCRIPTIONAL REGULATOR RUTR"/>
    <property type="match status" value="1"/>
</dbReference>
<dbReference type="GO" id="GO:0003700">
    <property type="term" value="F:DNA-binding transcription factor activity"/>
    <property type="evidence" value="ECO:0007669"/>
    <property type="project" value="TreeGrafter"/>
</dbReference>
<gene>
    <name evidence="4" type="ORF">SAMN05216298_0459</name>
</gene>
<dbReference type="RefSeq" id="WP_176953154.1">
    <property type="nucleotide sequence ID" value="NZ_FNGF01000001.1"/>
</dbReference>
<evidence type="ECO:0000259" key="3">
    <source>
        <dbReference type="PROSITE" id="PS50977"/>
    </source>
</evidence>
<keyword evidence="1 2" id="KW-0238">DNA-binding</keyword>
<protein>
    <submittedName>
        <fullName evidence="4">Transcriptional regulator, TetR family</fullName>
    </submittedName>
</protein>
<dbReference type="AlphaFoldDB" id="A0A1G9CQG8"/>
<feature type="DNA-binding region" description="H-T-H motif" evidence="2">
    <location>
        <begin position="35"/>
        <end position="54"/>
    </location>
</feature>
<accession>A0A1G9CQG8</accession>
<sequence>MSAKRRGRPRNEAARTQIVEAATALFLRDGYTGTTVGAVADAAGVAVQTIYSAYASKVGVLAAVHDSAIAGGEPLPLLERDWALGLAGEATAAAAWDQTVLHVAQATEQVAPVFAVIESAAADPEVAELLKELHGQRHRFSVALAERLLPLPGARPDADPARVADLLYATLSVATYLPLVVERGWPMERWRAWVHEVGGREVLAGTP</sequence>
<dbReference type="Proteomes" id="UP000198662">
    <property type="component" value="Unassembled WGS sequence"/>
</dbReference>
<evidence type="ECO:0000256" key="2">
    <source>
        <dbReference type="PROSITE-ProRule" id="PRU00335"/>
    </source>
</evidence>
<dbReference type="PROSITE" id="PS50977">
    <property type="entry name" value="HTH_TETR_2"/>
    <property type="match status" value="1"/>
</dbReference>
<dbReference type="Pfam" id="PF00440">
    <property type="entry name" value="TetR_N"/>
    <property type="match status" value="1"/>
</dbReference>
<dbReference type="GO" id="GO:0000976">
    <property type="term" value="F:transcription cis-regulatory region binding"/>
    <property type="evidence" value="ECO:0007669"/>
    <property type="project" value="TreeGrafter"/>
</dbReference>
<evidence type="ECO:0000313" key="4">
    <source>
        <dbReference type="EMBL" id="SDK53839.1"/>
    </source>
</evidence>
<dbReference type="STRING" id="380244.SAMN05216298_0459"/>
<dbReference type="PANTHER" id="PTHR30055:SF148">
    <property type="entry name" value="TETR-FAMILY TRANSCRIPTIONAL REGULATOR"/>
    <property type="match status" value="1"/>
</dbReference>
<dbReference type="SUPFAM" id="SSF46689">
    <property type="entry name" value="Homeodomain-like"/>
    <property type="match status" value="1"/>
</dbReference>
<evidence type="ECO:0000256" key="1">
    <source>
        <dbReference type="ARBA" id="ARBA00023125"/>
    </source>
</evidence>
<dbReference type="InterPro" id="IPR001647">
    <property type="entry name" value="HTH_TetR"/>
</dbReference>
<evidence type="ECO:0000313" key="5">
    <source>
        <dbReference type="Proteomes" id="UP000198662"/>
    </source>
</evidence>
<organism evidence="4 5">
    <name type="scientific">Glycomyces sambucus</name>
    <dbReference type="NCBI Taxonomy" id="380244"/>
    <lineage>
        <taxon>Bacteria</taxon>
        <taxon>Bacillati</taxon>
        <taxon>Actinomycetota</taxon>
        <taxon>Actinomycetes</taxon>
        <taxon>Glycomycetales</taxon>
        <taxon>Glycomycetaceae</taxon>
        <taxon>Glycomyces</taxon>
    </lineage>
</organism>
<proteinExistence type="predicted"/>
<dbReference type="InterPro" id="IPR009057">
    <property type="entry name" value="Homeodomain-like_sf"/>
</dbReference>
<feature type="domain" description="HTH tetR-type" evidence="3">
    <location>
        <begin position="12"/>
        <end position="72"/>
    </location>
</feature>
<dbReference type="EMBL" id="FNGF01000001">
    <property type="protein sequence ID" value="SDK53839.1"/>
    <property type="molecule type" value="Genomic_DNA"/>
</dbReference>
<reference evidence="5" key="1">
    <citation type="submission" date="2016-10" db="EMBL/GenBank/DDBJ databases">
        <authorList>
            <person name="Varghese N."/>
            <person name="Submissions S."/>
        </authorList>
    </citation>
    <scope>NUCLEOTIDE SEQUENCE [LARGE SCALE GENOMIC DNA]</scope>
    <source>
        <strain evidence="5">CGMCC 4.3147</strain>
    </source>
</reference>
<keyword evidence="5" id="KW-1185">Reference proteome</keyword>
<dbReference type="Gene3D" id="1.10.357.10">
    <property type="entry name" value="Tetracycline Repressor, domain 2"/>
    <property type="match status" value="1"/>
</dbReference>